<feature type="region of interest" description="Disordered" evidence="11">
    <location>
        <begin position="1"/>
        <end position="57"/>
    </location>
</feature>
<dbReference type="PANTHER" id="PTHR28388:SF1">
    <property type="entry name" value="TRANSMEMBRANE PROTEIN 237"/>
    <property type="match status" value="1"/>
</dbReference>
<comment type="similarity">
    <text evidence="3">Belongs to the TMEM237 family.</text>
</comment>
<keyword evidence="14" id="KW-1185">Reference proteome</keyword>
<accession>A0A3Q1JYM7</accession>
<name>A0A3Q1JYM7_ANATE</name>
<evidence type="ECO:0000256" key="4">
    <source>
        <dbReference type="ARBA" id="ARBA00022692"/>
    </source>
</evidence>
<evidence type="ECO:0000256" key="10">
    <source>
        <dbReference type="ARBA" id="ARBA00025631"/>
    </source>
</evidence>
<dbReference type="InParanoid" id="A0A3Q1JYM7"/>
<dbReference type="Ensembl" id="ENSATET00000021479.2">
    <property type="protein sequence ID" value="ENSATEP00000021121.1"/>
    <property type="gene ID" value="ENSATEG00000014655.2"/>
</dbReference>
<dbReference type="PANTHER" id="PTHR28388">
    <property type="entry name" value="TRANSMEMBRANE PROTEIN 237"/>
    <property type="match status" value="1"/>
</dbReference>
<sequence>TGGLEVEMEEVTSRSRSNSRDPLTPEPQDPAPQKKKKKKKSGRTESPEDLKRSTECLDIVSLPSAGRKAKVMEHSNDLGAEDDDIITDAQSPIPQHSLFSAPHGHSQPVGKVFVERNRRFQAERAEHLRHSELMDDYMDPRQIWTTRDVAMRVHSGFRPPGSEQQILQPWIVVNLVVALLVGLAWAVVSTRPDIDYTEEFLMTMEVEGYPRGDESLEIPA</sequence>
<dbReference type="InterPro" id="IPR029409">
    <property type="entry name" value="TMEM237"/>
</dbReference>
<evidence type="ECO:0000256" key="6">
    <source>
        <dbReference type="ARBA" id="ARBA00022989"/>
    </source>
</evidence>
<evidence type="ECO:0000256" key="5">
    <source>
        <dbReference type="ARBA" id="ARBA00022794"/>
    </source>
</evidence>
<reference evidence="13" key="1">
    <citation type="submission" date="2021-04" db="EMBL/GenBank/DDBJ databases">
        <authorList>
            <consortium name="Wellcome Sanger Institute Data Sharing"/>
        </authorList>
    </citation>
    <scope>NUCLEOTIDE SEQUENCE [LARGE SCALE GENOMIC DNA]</scope>
</reference>
<feature type="compositionally biased region" description="Acidic residues" evidence="11">
    <location>
        <begin position="1"/>
        <end position="10"/>
    </location>
</feature>
<evidence type="ECO:0000313" key="13">
    <source>
        <dbReference type="Ensembl" id="ENSATEP00000021121.1"/>
    </source>
</evidence>
<comment type="function">
    <text evidence="10">Component of the transition zone in primary cilia. Required for ciliogenesis.</text>
</comment>
<evidence type="ECO:0000256" key="11">
    <source>
        <dbReference type="SAM" id="MobiDB-lite"/>
    </source>
</evidence>
<comment type="subcellular location">
    <subcellularLocation>
        <location evidence="1">Cell projection</location>
        <location evidence="1">Cilium</location>
    </subcellularLocation>
    <subcellularLocation>
        <location evidence="2">Membrane</location>
        <topology evidence="2">Multi-pass membrane protein</topology>
    </subcellularLocation>
</comment>
<evidence type="ECO:0000256" key="8">
    <source>
        <dbReference type="ARBA" id="ARBA00023136"/>
    </source>
</evidence>
<keyword evidence="4 12" id="KW-0812">Transmembrane</keyword>
<evidence type="ECO:0000256" key="2">
    <source>
        <dbReference type="ARBA" id="ARBA00004141"/>
    </source>
</evidence>
<reference evidence="13" key="3">
    <citation type="submission" date="2025-09" db="UniProtKB">
        <authorList>
            <consortium name="Ensembl"/>
        </authorList>
    </citation>
    <scope>IDENTIFICATION</scope>
</reference>
<evidence type="ECO:0000313" key="14">
    <source>
        <dbReference type="Proteomes" id="UP000265040"/>
    </source>
</evidence>
<dbReference type="GO" id="GO:0060271">
    <property type="term" value="P:cilium assembly"/>
    <property type="evidence" value="ECO:0007669"/>
    <property type="project" value="TreeGrafter"/>
</dbReference>
<keyword evidence="7" id="KW-0969">Cilium</keyword>
<keyword evidence="9" id="KW-0966">Cell projection</keyword>
<evidence type="ECO:0000256" key="9">
    <source>
        <dbReference type="ARBA" id="ARBA00023273"/>
    </source>
</evidence>
<dbReference type="GO" id="GO:0035869">
    <property type="term" value="C:ciliary transition zone"/>
    <property type="evidence" value="ECO:0007669"/>
    <property type="project" value="TreeGrafter"/>
</dbReference>
<reference evidence="13" key="2">
    <citation type="submission" date="2025-08" db="UniProtKB">
        <authorList>
            <consortium name="Ensembl"/>
        </authorList>
    </citation>
    <scope>IDENTIFICATION</scope>
</reference>
<dbReference type="AlphaFoldDB" id="A0A3Q1JYM7"/>
<proteinExistence type="inferred from homology"/>
<evidence type="ECO:0000256" key="7">
    <source>
        <dbReference type="ARBA" id="ARBA00023069"/>
    </source>
</evidence>
<keyword evidence="5" id="KW-0970">Cilium biogenesis/degradation</keyword>
<keyword evidence="6 12" id="KW-1133">Transmembrane helix</keyword>
<evidence type="ECO:0000256" key="12">
    <source>
        <dbReference type="SAM" id="Phobius"/>
    </source>
</evidence>
<dbReference type="GO" id="GO:0016020">
    <property type="term" value="C:membrane"/>
    <property type="evidence" value="ECO:0007669"/>
    <property type="project" value="UniProtKB-SubCell"/>
</dbReference>
<keyword evidence="8 12" id="KW-0472">Membrane</keyword>
<organism evidence="13 14">
    <name type="scientific">Anabas testudineus</name>
    <name type="common">Climbing perch</name>
    <name type="synonym">Anthias testudineus</name>
    <dbReference type="NCBI Taxonomy" id="64144"/>
    <lineage>
        <taxon>Eukaryota</taxon>
        <taxon>Metazoa</taxon>
        <taxon>Chordata</taxon>
        <taxon>Craniata</taxon>
        <taxon>Vertebrata</taxon>
        <taxon>Euteleostomi</taxon>
        <taxon>Actinopterygii</taxon>
        <taxon>Neopterygii</taxon>
        <taxon>Teleostei</taxon>
        <taxon>Neoteleostei</taxon>
        <taxon>Acanthomorphata</taxon>
        <taxon>Anabantaria</taxon>
        <taxon>Anabantiformes</taxon>
        <taxon>Anabantoidei</taxon>
        <taxon>Anabantidae</taxon>
        <taxon>Anabas</taxon>
    </lineage>
</organism>
<feature type="transmembrane region" description="Helical" evidence="12">
    <location>
        <begin position="167"/>
        <end position="188"/>
    </location>
</feature>
<dbReference type="Pfam" id="PF15383">
    <property type="entry name" value="TMEM237"/>
    <property type="match status" value="2"/>
</dbReference>
<dbReference type="Proteomes" id="UP000265040">
    <property type="component" value="Chromosome 21"/>
</dbReference>
<dbReference type="FunCoup" id="A0A3Q1JYM7">
    <property type="interactions" value="668"/>
</dbReference>
<protein>
    <submittedName>
        <fullName evidence="13">Uncharacterized protein</fullName>
    </submittedName>
</protein>
<feature type="compositionally biased region" description="Basic and acidic residues" evidence="11">
    <location>
        <begin position="42"/>
        <end position="55"/>
    </location>
</feature>
<evidence type="ECO:0000256" key="3">
    <source>
        <dbReference type="ARBA" id="ARBA00008783"/>
    </source>
</evidence>
<dbReference type="GeneTree" id="ENSGT01140000284195"/>
<evidence type="ECO:0000256" key="1">
    <source>
        <dbReference type="ARBA" id="ARBA00004138"/>
    </source>
</evidence>
<dbReference type="OrthoDB" id="550113at2759"/>